<evidence type="ECO:0000313" key="1">
    <source>
        <dbReference type="EMBL" id="KFB50020.1"/>
    </source>
</evidence>
<accession>A0A084WIH6</accession>
<reference evidence="1 3" key="1">
    <citation type="journal article" date="2014" name="BMC Genomics">
        <title>Genome sequence of Anopheles sinensis provides insight into genetics basis of mosquito competence for malaria parasites.</title>
        <authorList>
            <person name="Zhou D."/>
            <person name="Zhang D."/>
            <person name="Ding G."/>
            <person name="Shi L."/>
            <person name="Hou Q."/>
            <person name="Ye Y."/>
            <person name="Xu Y."/>
            <person name="Zhou H."/>
            <person name="Xiong C."/>
            <person name="Li S."/>
            <person name="Yu J."/>
            <person name="Hong S."/>
            <person name="Yu X."/>
            <person name="Zou P."/>
            <person name="Chen C."/>
            <person name="Chang X."/>
            <person name="Wang W."/>
            <person name="Lv Y."/>
            <person name="Sun Y."/>
            <person name="Ma L."/>
            <person name="Shen B."/>
            <person name="Zhu C."/>
        </authorList>
    </citation>
    <scope>NUCLEOTIDE SEQUENCE [LARGE SCALE GENOMIC DNA]</scope>
</reference>
<dbReference type="EMBL" id="ATLV01023932">
    <property type="status" value="NOT_ANNOTATED_CDS"/>
    <property type="molecule type" value="Genomic_DNA"/>
</dbReference>
<dbReference type="VEuPathDB" id="VectorBase:ASIC018063"/>
<sequence>MASVSNKLPTNSPAKSSLLLLLLPRPGILRLATVSVAVCELAVPTGMSDDP</sequence>
<evidence type="ECO:0000313" key="2">
    <source>
        <dbReference type="EnsemblMetazoa" id="ASIC018063-PA"/>
    </source>
</evidence>
<dbReference type="Proteomes" id="UP000030765">
    <property type="component" value="Unassembled WGS sequence"/>
</dbReference>
<name>A0A084WIH6_ANOSI</name>
<keyword evidence="3" id="KW-1185">Reference proteome</keyword>
<gene>
    <name evidence="1" type="ORF">ZHAS_00018063</name>
</gene>
<reference evidence="2" key="2">
    <citation type="submission" date="2020-05" db="UniProtKB">
        <authorList>
            <consortium name="EnsemblMetazoa"/>
        </authorList>
    </citation>
    <scope>IDENTIFICATION</scope>
</reference>
<evidence type="ECO:0000313" key="3">
    <source>
        <dbReference type="Proteomes" id="UP000030765"/>
    </source>
</evidence>
<dbReference type="EMBL" id="KE525347">
    <property type="protein sequence ID" value="KFB50020.1"/>
    <property type="molecule type" value="Genomic_DNA"/>
</dbReference>
<proteinExistence type="predicted"/>
<dbReference type="EnsemblMetazoa" id="ASIC018063-RA">
    <property type="protein sequence ID" value="ASIC018063-PA"/>
    <property type="gene ID" value="ASIC018063"/>
</dbReference>
<organism evidence="1">
    <name type="scientific">Anopheles sinensis</name>
    <name type="common">Mosquito</name>
    <dbReference type="NCBI Taxonomy" id="74873"/>
    <lineage>
        <taxon>Eukaryota</taxon>
        <taxon>Metazoa</taxon>
        <taxon>Ecdysozoa</taxon>
        <taxon>Arthropoda</taxon>
        <taxon>Hexapoda</taxon>
        <taxon>Insecta</taxon>
        <taxon>Pterygota</taxon>
        <taxon>Neoptera</taxon>
        <taxon>Endopterygota</taxon>
        <taxon>Diptera</taxon>
        <taxon>Nematocera</taxon>
        <taxon>Culicoidea</taxon>
        <taxon>Culicidae</taxon>
        <taxon>Anophelinae</taxon>
        <taxon>Anopheles</taxon>
    </lineage>
</organism>
<dbReference type="AlphaFoldDB" id="A0A084WIH6"/>
<protein>
    <submittedName>
        <fullName evidence="1 2">Uncharacterized protein</fullName>
    </submittedName>
</protein>